<keyword evidence="4" id="KW-0964">Secreted</keyword>
<dbReference type="EC" id="3.1.1.3" evidence="3"/>
<evidence type="ECO:0000256" key="7">
    <source>
        <dbReference type="ARBA" id="ARBA00023098"/>
    </source>
</evidence>
<dbReference type="Proteomes" id="UP000245884">
    <property type="component" value="Unassembled WGS sequence"/>
</dbReference>
<comment type="similarity">
    <text evidence="8">Belongs to the AB hydrolase superfamily. Lipase family.</text>
</comment>
<dbReference type="InterPro" id="IPR005152">
    <property type="entry name" value="Lipase_secreted"/>
</dbReference>
<keyword evidence="10" id="KW-1185">Reference proteome</keyword>
<evidence type="ECO:0000256" key="1">
    <source>
        <dbReference type="ARBA" id="ARBA00001024"/>
    </source>
</evidence>
<evidence type="ECO:0000256" key="2">
    <source>
        <dbReference type="ARBA" id="ARBA00004613"/>
    </source>
</evidence>
<dbReference type="Gene3D" id="1.10.260.130">
    <property type="match status" value="1"/>
</dbReference>
<gene>
    <name evidence="9" type="ORF">BDZ90DRAFT_223511</name>
</gene>
<dbReference type="InterPro" id="IPR029058">
    <property type="entry name" value="AB_hydrolase_fold"/>
</dbReference>
<dbReference type="SUPFAM" id="SSF53474">
    <property type="entry name" value="alpha/beta-Hydrolases"/>
    <property type="match status" value="1"/>
</dbReference>
<proteinExistence type="inferred from homology"/>
<dbReference type="Pfam" id="PF03583">
    <property type="entry name" value="LIP"/>
    <property type="match status" value="1"/>
</dbReference>
<comment type="subcellular location">
    <subcellularLocation>
        <location evidence="2">Secreted</location>
    </subcellularLocation>
</comment>
<evidence type="ECO:0000313" key="10">
    <source>
        <dbReference type="Proteomes" id="UP000245884"/>
    </source>
</evidence>
<dbReference type="GO" id="GO:0004806">
    <property type="term" value="F:triacylglycerol lipase activity"/>
    <property type="evidence" value="ECO:0007669"/>
    <property type="project" value="UniProtKB-UniRule"/>
</dbReference>
<organism evidence="9 10">
    <name type="scientific">Jaminaea rosea</name>
    <dbReference type="NCBI Taxonomy" id="1569628"/>
    <lineage>
        <taxon>Eukaryota</taxon>
        <taxon>Fungi</taxon>
        <taxon>Dikarya</taxon>
        <taxon>Basidiomycota</taxon>
        <taxon>Ustilaginomycotina</taxon>
        <taxon>Exobasidiomycetes</taxon>
        <taxon>Microstromatales</taxon>
        <taxon>Microstromatales incertae sedis</taxon>
        <taxon>Jaminaea</taxon>
    </lineage>
</organism>
<sequence>MLCVGVVAAAGPEPFTTPANLSHYKPGDVIYTRKAAPPPLEKHAILADAVYQLLFRSSDSNNESIAAVTTLVIPKQPEVVRPLNSKGPPSHTILSYQAAQDSVSLACSSSSLWGRNDSDSTTSSEGETAQVIGWALYRGVYLVLPDWQGPHSSYGVGRLAGKVVLDSLRAVEHFQKLNGSQVLMYGASGGGHATAWASTMAASYAPELKVVGASFGGAPLDQEQLIRSANDGPFSLYSAASLLGLATQYPEVQAAVNKTKGPKEAAHLRMLTTPAACTNTSIADFGSIDVLSLFQGGSPLGNHNVQRALGRETLLPDRAAGFNIAVPRFPRYIFHSLLDEVAPHNDTLAYVKDQCKRGGDIVLDTYKGRGWPGLGNHSAARYGVWSLPLGALGFFLHGEKFGVPCGEGPPGFEEV</sequence>
<dbReference type="OrthoDB" id="2373480at2759"/>
<evidence type="ECO:0000256" key="8">
    <source>
        <dbReference type="PIRNR" id="PIRNR029171"/>
    </source>
</evidence>
<name>A0A316UJ28_9BASI</name>
<dbReference type="GO" id="GO:0016042">
    <property type="term" value="P:lipid catabolic process"/>
    <property type="evidence" value="ECO:0007669"/>
    <property type="project" value="UniProtKB-UniRule"/>
</dbReference>
<dbReference type="AlphaFoldDB" id="A0A316UJ28"/>
<dbReference type="GeneID" id="37026405"/>
<accession>A0A316UJ28</accession>
<protein>
    <recommendedName>
        <fullName evidence="3">triacylglycerol lipase</fullName>
        <ecNumber evidence="3">3.1.1.3</ecNumber>
    </recommendedName>
</protein>
<evidence type="ECO:0000256" key="4">
    <source>
        <dbReference type="ARBA" id="ARBA00022525"/>
    </source>
</evidence>
<dbReference type="GO" id="GO:0005576">
    <property type="term" value="C:extracellular region"/>
    <property type="evidence" value="ECO:0007669"/>
    <property type="project" value="UniProtKB-SubCell"/>
</dbReference>
<keyword evidence="6" id="KW-0442">Lipid degradation</keyword>
<evidence type="ECO:0000313" key="9">
    <source>
        <dbReference type="EMBL" id="PWN25307.1"/>
    </source>
</evidence>
<keyword evidence="5" id="KW-0378">Hydrolase</keyword>
<dbReference type="Gene3D" id="3.40.50.1820">
    <property type="entry name" value="alpha/beta hydrolase"/>
    <property type="match status" value="1"/>
</dbReference>
<dbReference type="PIRSF" id="PIRSF029171">
    <property type="entry name" value="Esterase_LipA"/>
    <property type="match status" value="1"/>
</dbReference>
<evidence type="ECO:0000256" key="3">
    <source>
        <dbReference type="ARBA" id="ARBA00013279"/>
    </source>
</evidence>
<dbReference type="PANTHER" id="PTHR34853:SF1">
    <property type="entry name" value="LIPASE 5"/>
    <property type="match status" value="1"/>
</dbReference>
<keyword evidence="7" id="KW-0443">Lipid metabolism</keyword>
<dbReference type="EMBL" id="KZ819676">
    <property type="protein sequence ID" value="PWN25307.1"/>
    <property type="molecule type" value="Genomic_DNA"/>
</dbReference>
<dbReference type="PANTHER" id="PTHR34853">
    <property type="match status" value="1"/>
</dbReference>
<reference evidence="9 10" key="1">
    <citation type="journal article" date="2018" name="Mol. Biol. Evol.">
        <title>Broad Genomic Sampling Reveals a Smut Pathogenic Ancestry of the Fungal Clade Ustilaginomycotina.</title>
        <authorList>
            <person name="Kijpornyongpan T."/>
            <person name="Mondo S.J."/>
            <person name="Barry K."/>
            <person name="Sandor L."/>
            <person name="Lee J."/>
            <person name="Lipzen A."/>
            <person name="Pangilinan J."/>
            <person name="LaButti K."/>
            <person name="Hainaut M."/>
            <person name="Henrissat B."/>
            <person name="Grigoriev I.V."/>
            <person name="Spatafora J.W."/>
            <person name="Aime M.C."/>
        </authorList>
    </citation>
    <scope>NUCLEOTIDE SEQUENCE [LARGE SCALE GENOMIC DNA]</scope>
    <source>
        <strain evidence="9 10">MCA 5214</strain>
    </source>
</reference>
<comment type="catalytic activity">
    <reaction evidence="1">
        <text>a triacylglycerol + H2O = a diacylglycerol + a fatty acid + H(+)</text>
        <dbReference type="Rhea" id="RHEA:12044"/>
        <dbReference type="ChEBI" id="CHEBI:15377"/>
        <dbReference type="ChEBI" id="CHEBI:15378"/>
        <dbReference type="ChEBI" id="CHEBI:17855"/>
        <dbReference type="ChEBI" id="CHEBI:18035"/>
        <dbReference type="ChEBI" id="CHEBI:28868"/>
        <dbReference type="EC" id="3.1.1.3"/>
    </reaction>
</comment>
<evidence type="ECO:0000256" key="6">
    <source>
        <dbReference type="ARBA" id="ARBA00022963"/>
    </source>
</evidence>
<evidence type="ECO:0000256" key="5">
    <source>
        <dbReference type="ARBA" id="ARBA00022801"/>
    </source>
</evidence>
<dbReference type="RefSeq" id="XP_025359919.1">
    <property type="nucleotide sequence ID" value="XM_025504582.1"/>
</dbReference>